<dbReference type="AlphaFoldDB" id="A0A3N4MEB7"/>
<proteinExistence type="predicted"/>
<organism evidence="1 2">
    <name type="scientific">Chitinophaga barathri</name>
    <dbReference type="NCBI Taxonomy" id="1647451"/>
    <lineage>
        <taxon>Bacteria</taxon>
        <taxon>Pseudomonadati</taxon>
        <taxon>Bacteroidota</taxon>
        <taxon>Chitinophagia</taxon>
        <taxon>Chitinophagales</taxon>
        <taxon>Chitinophagaceae</taxon>
        <taxon>Chitinophaga</taxon>
    </lineage>
</organism>
<dbReference type="EMBL" id="RMBX01000003">
    <property type="protein sequence ID" value="RPD42131.1"/>
    <property type="molecule type" value="Genomic_DNA"/>
</dbReference>
<evidence type="ECO:0000313" key="2">
    <source>
        <dbReference type="Proteomes" id="UP000279089"/>
    </source>
</evidence>
<comment type="caution">
    <text evidence="1">The sequence shown here is derived from an EMBL/GenBank/DDBJ whole genome shotgun (WGS) entry which is preliminary data.</text>
</comment>
<evidence type="ECO:0000313" key="1">
    <source>
        <dbReference type="EMBL" id="RPD42131.1"/>
    </source>
</evidence>
<dbReference type="Proteomes" id="UP000279089">
    <property type="component" value="Unassembled WGS sequence"/>
</dbReference>
<keyword evidence="2" id="KW-1185">Reference proteome</keyword>
<name>A0A3N4MEB7_9BACT</name>
<protein>
    <submittedName>
        <fullName evidence="1">Uncharacterized protein</fullName>
    </submittedName>
</protein>
<reference evidence="2" key="1">
    <citation type="submission" date="2018-11" db="EMBL/GenBank/DDBJ databases">
        <title>Chitinophaga lutea sp.nov., isolate from arsenic contaminated soil.</title>
        <authorList>
            <person name="Zong Y."/>
        </authorList>
    </citation>
    <scope>NUCLEOTIDE SEQUENCE [LARGE SCALE GENOMIC DNA]</scope>
    <source>
        <strain evidence="2">YLT18</strain>
    </source>
</reference>
<gene>
    <name evidence="1" type="ORF">EG028_08290</name>
</gene>
<sequence length="439" mass="48435">MNPSINARLHPANKKINHYRMKAIYSLLVLCAVMTAGCMKYEEAPLVESPSYIRVYNNLPQIGNALYAGQATPFLTLLVDPETDGQGVPSDAGIVGDFLATRQLFSLSYPINAANNDISGSVLNGRGGSTASLLPSNYEYPGNAHVLTAPAINGFDLSAWAQIPSGKHRIMFIVRPQNNTPFKNLSALIRGNILIDTTVELARGEVYTLHAVARDLDEKKYGLYIRRESFVHETFDENKIYTGFVNLSGNMPKAIGAGYGNVYPDRPAIYCTYYMPSVVSNSNGPQLNILKGYDKTYFTTLRQNMDTVIHYLELPMLPRDSFFLQNVIKEYAPDGAIVQGGPLNPSGRGIGTLPSFAFHFADAANPTRLTTLFSAANPRTFNNFDPVNSAATSFTPNLNLIVNSNNVNRLYSTLNIMEIVYDRVYLMQVQRGFNTVPLN</sequence>
<accession>A0A3N4MEB7</accession>